<dbReference type="AlphaFoldDB" id="A0A8T0STD6"/>
<sequence length="98" mass="10701">MPCCKILGATRGQRSKQVTSCRSIDRSHLTTTPVLLPDRRRIIRRNSSARQRCGGEELGSRITASSAYLPPLINLLLLVTETLKIDLLAAQVAAAGWS</sequence>
<gene>
    <name evidence="1" type="ORF">PVAP13_5KG489400</name>
</gene>
<evidence type="ECO:0000313" key="1">
    <source>
        <dbReference type="EMBL" id="KAG2600163.1"/>
    </source>
</evidence>
<reference evidence="1" key="1">
    <citation type="submission" date="2020-05" db="EMBL/GenBank/DDBJ databases">
        <title>WGS assembly of Panicum virgatum.</title>
        <authorList>
            <person name="Lovell J.T."/>
            <person name="Jenkins J."/>
            <person name="Shu S."/>
            <person name="Juenger T.E."/>
            <person name="Schmutz J."/>
        </authorList>
    </citation>
    <scope>NUCLEOTIDE SEQUENCE</scope>
    <source>
        <strain evidence="1">AP13</strain>
    </source>
</reference>
<protein>
    <submittedName>
        <fullName evidence="1">Uncharacterized protein</fullName>
    </submittedName>
</protein>
<accession>A0A8T0STD6</accession>
<keyword evidence="2" id="KW-1185">Reference proteome</keyword>
<name>A0A8T0STD6_PANVG</name>
<dbReference type="EMBL" id="CM029045">
    <property type="protein sequence ID" value="KAG2600163.1"/>
    <property type="molecule type" value="Genomic_DNA"/>
</dbReference>
<dbReference type="Proteomes" id="UP000823388">
    <property type="component" value="Chromosome 5K"/>
</dbReference>
<proteinExistence type="predicted"/>
<organism evidence="1 2">
    <name type="scientific">Panicum virgatum</name>
    <name type="common">Blackwell switchgrass</name>
    <dbReference type="NCBI Taxonomy" id="38727"/>
    <lineage>
        <taxon>Eukaryota</taxon>
        <taxon>Viridiplantae</taxon>
        <taxon>Streptophyta</taxon>
        <taxon>Embryophyta</taxon>
        <taxon>Tracheophyta</taxon>
        <taxon>Spermatophyta</taxon>
        <taxon>Magnoliopsida</taxon>
        <taxon>Liliopsida</taxon>
        <taxon>Poales</taxon>
        <taxon>Poaceae</taxon>
        <taxon>PACMAD clade</taxon>
        <taxon>Panicoideae</taxon>
        <taxon>Panicodae</taxon>
        <taxon>Paniceae</taxon>
        <taxon>Panicinae</taxon>
        <taxon>Panicum</taxon>
        <taxon>Panicum sect. Hiantes</taxon>
    </lineage>
</organism>
<evidence type="ECO:0000313" key="2">
    <source>
        <dbReference type="Proteomes" id="UP000823388"/>
    </source>
</evidence>
<comment type="caution">
    <text evidence="1">The sequence shown here is derived from an EMBL/GenBank/DDBJ whole genome shotgun (WGS) entry which is preliminary data.</text>
</comment>